<dbReference type="HOGENOM" id="CLU_2295878_0_0_1"/>
<reference evidence="1 3" key="2">
    <citation type="journal article" date="2014" name="BMC Genomics">
        <title>An improved genome release (version Mt4.0) for the model legume Medicago truncatula.</title>
        <authorList>
            <person name="Tang H."/>
            <person name="Krishnakumar V."/>
            <person name="Bidwell S."/>
            <person name="Rosen B."/>
            <person name="Chan A."/>
            <person name="Zhou S."/>
            <person name="Gentzbittel L."/>
            <person name="Childs K.L."/>
            <person name="Yandell M."/>
            <person name="Gundlach H."/>
            <person name="Mayer K.F."/>
            <person name="Schwartz D.C."/>
            <person name="Town C.D."/>
        </authorList>
    </citation>
    <scope>GENOME REANNOTATION</scope>
    <source>
        <strain evidence="1">A17</strain>
        <strain evidence="2 3">cv. Jemalong A17</strain>
    </source>
</reference>
<evidence type="ECO:0000313" key="1">
    <source>
        <dbReference type="EMBL" id="KEH31442.1"/>
    </source>
</evidence>
<keyword evidence="3" id="KW-1185">Reference proteome</keyword>
<name>A0A072UP52_MEDTR</name>
<protein>
    <submittedName>
        <fullName evidence="1 2">Uncharacterized protein</fullName>
    </submittedName>
</protein>
<dbReference type="AlphaFoldDB" id="A0A072UP52"/>
<gene>
    <name evidence="1" type="ordered locus">MTR_4g094802</name>
</gene>
<accession>A0A072UP52</accession>
<dbReference type="EnsemblPlants" id="KEH31442">
    <property type="protein sequence ID" value="KEH31442"/>
    <property type="gene ID" value="MTR_4g094802"/>
</dbReference>
<reference evidence="2" key="3">
    <citation type="submission" date="2015-04" db="UniProtKB">
        <authorList>
            <consortium name="EnsemblPlants"/>
        </authorList>
    </citation>
    <scope>IDENTIFICATION</scope>
    <source>
        <strain evidence="2">cv. Jemalong A17</strain>
    </source>
</reference>
<proteinExistence type="predicted"/>
<dbReference type="Proteomes" id="UP000002051">
    <property type="component" value="Chromosome 4"/>
</dbReference>
<sequence>MPAHLTSLKVDASRLHFTYSSVEVVHRAIAGNAAKLDDSLDATGYTIENHDLYHRKHGEPKRISMSILHGTWRLKYFLFTQEILTILYMIHKLPEPRSTYV</sequence>
<organism evidence="1 3">
    <name type="scientific">Medicago truncatula</name>
    <name type="common">Barrel medic</name>
    <name type="synonym">Medicago tribuloides</name>
    <dbReference type="NCBI Taxonomy" id="3880"/>
    <lineage>
        <taxon>Eukaryota</taxon>
        <taxon>Viridiplantae</taxon>
        <taxon>Streptophyta</taxon>
        <taxon>Embryophyta</taxon>
        <taxon>Tracheophyta</taxon>
        <taxon>Spermatophyta</taxon>
        <taxon>Magnoliopsida</taxon>
        <taxon>eudicotyledons</taxon>
        <taxon>Gunneridae</taxon>
        <taxon>Pentapetalae</taxon>
        <taxon>rosids</taxon>
        <taxon>fabids</taxon>
        <taxon>Fabales</taxon>
        <taxon>Fabaceae</taxon>
        <taxon>Papilionoideae</taxon>
        <taxon>50 kb inversion clade</taxon>
        <taxon>NPAAA clade</taxon>
        <taxon>Hologalegina</taxon>
        <taxon>IRL clade</taxon>
        <taxon>Trifolieae</taxon>
        <taxon>Medicago</taxon>
    </lineage>
</organism>
<reference evidence="1 3" key="1">
    <citation type="journal article" date="2011" name="Nature">
        <title>The Medicago genome provides insight into the evolution of rhizobial symbioses.</title>
        <authorList>
            <person name="Young N.D."/>
            <person name="Debelle F."/>
            <person name="Oldroyd G.E."/>
            <person name="Geurts R."/>
            <person name="Cannon S.B."/>
            <person name="Udvardi M.K."/>
            <person name="Benedito V.A."/>
            <person name="Mayer K.F."/>
            <person name="Gouzy J."/>
            <person name="Schoof H."/>
            <person name="Van de Peer Y."/>
            <person name="Proost S."/>
            <person name="Cook D.R."/>
            <person name="Meyers B.C."/>
            <person name="Spannagl M."/>
            <person name="Cheung F."/>
            <person name="De Mita S."/>
            <person name="Krishnakumar V."/>
            <person name="Gundlach H."/>
            <person name="Zhou S."/>
            <person name="Mudge J."/>
            <person name="Bharti A.K."/>
            <person name="Murray J.D."/>
            <person name="Naoumkina M.A."/>
            <person name="Rosen B."/>
            <person name="Silverstein K.A."/>
            <person name="Tang H."/>
            <person name="Rombauts S."/>
            <person name="Zhao P.X."/>
            <person name="Zhou P."/>
            <person name="Barbe V."/>
            <person name="Bardou P."/>
            <person name="Bechner M."/>
            <person name="Bellec A."/>
            <person name="Berger A."/>
            <person name="Berges H."/>
            <person name="Bidwell S."/>
            <person name="Bisseling T."/>
            <person name="Choisne N."/>
            <person name="Couloux A."/>
            <person name="Denny R."/>
            <person name="Deshpande S."/>
            <person name="Dai X."/>
            <person name="Doyle J.J."/>
            <person name="Dudez A.M."/>
            <person name="Farmer A.D."/>
            <person name="Fouteau S."/>
            <person name="Franken C."/>
            <person name="Gibelin C."/>
            <person name="Gish J."/>
            <person name="Goldstein S."/>
            <person name="Gonzalez A.J."/>
            <person name="Green P.J."/>
            <person name="Hallab A."/>
            <person name="Hartog M."/>
            <person name="Hua A."/>
            <person name="Humphray S.J."/>
            <person name="Jeong D.H."/>
            <person name="Jing Y."/>
            <person name="Jocker A."/>
            <person name="Kenton S.M."/>
            <person name="Kim D.J."/>
            <person name="Klee K."/>
            <person name="Lai H."/>
            <person name="Lang C."/>
            <person name="Lin S."/>
            <person name="Macmil S.L."/>
            <person name="Magdelenat G."/>
            <person name="Matthews L."/>
            <person name="McCorrison J."/>
            <person name="Monaghan E.L."/>
            <person name="Mun J.H."/>
            <person name="Najar F.Z."/>
            <person name="Nicholson C."/>
            <person name="Noirot C."/>
            <person name="O'Bleness M."/>
            <person name="Paule C.R."/>
            <person name="Poulain J."/>
            <person name="Prion F."/>
            <person name="Qin B."/>
            <person name="Qu C."/>
            <person name="Retzel E.F."/>
            <person name="Riddle C."/>
            <person name="Sallet E."/>
            <person name="Samain S."/>
            <person name="Samson N."/>
            <person name="Sanders I."/>
            <person name="Saurat O."/>
            <person name="Scarpelli C."/>
            <person name="Schiex T."/>
            <person name="Segurens B."/>
            <person name="Severin A.J."/>
            <person name="Sherrier D.J."/>
            <person name="Shi R."/>
            <person name="Sims S."/>
            <person name="Singer S.R."/>
            <person name="Sinharoy S."/>
            <person name="Sterck L."/>
            <person name="Viollet A."/>
            <person name="Wang B.B."/>
            <person name="Wang K."/>
            <person name="Wang M."/>
            <person name="Wang X."/>
            <person name="Warfsmann J."/>
            <person name="Weissenbach J."/>
            <person name="White D.D."/>
            <person name="White J.D."/>
            <person name="Wiley G.B."/>
            <person name="Wincker P."/>
            <person name="Xing Y."/>
            <person name="Yang L."/>
            <person name="Yao Z."/>
            <person name="Ying F."/>
            <person name="Zhai J."/>
            <person name="Zhou L."/>
            <person name="Zuber A."/>
            <person name="Denarie J."/>
            <person name="Dixon R.A."/>
            <person name="May G.D."/>
            <person name="Schwartz D.C."/>
            <person name="Rogers J."/>
            <person name="Quetier F."/>
            <person name="Town C.D."/>
            <person name="Roe B.A."/>
        </authorList>
    </citation>
    <scope>NUCLEOTIDE SEQUENCE [LARGE SCALE GENOMIC DNA]</scope>
    <source>
        <strain evidence="1">A17</strain>
        <strain evidence="2 3">cv. Jemalong A17</strain>
    </source>
</reference>
<evidence type="ECO:0000313" key="3">
    <source>
        <dbReference type="Proteomes" id="UP000002051"/>
    </source>
</evidence>
<dbReference type="EMBL" id="CM001220">
    <property type="protein sequence ID" value="KEH31442.1"/>
    <property type="molecule type" value="Genomic_DNA"/>
</dbReference>
<evidence type="ECO:0000313" key="2">
    <source>
        <dbReference type="EnsemblPlants" id="KEH31442"/>
    </source>
</evidence>